<keyword evidence="2" id="KW-0479">Metal-binding</keyword>
<dbReference type="InterPro" id="IPR055438">
    <property type="entry name" value="AstE_AspA_cat"/>
</dbReference>
<proteinExistence type="predicted"/>
<dbReference type="EMBL" id="MNUY01000016">
    <property type="protein sequence ID" value="OIO15197.1"/>
    <property type="molecule type" value="Genomic_DNA"/>
</dbReference>
<keyword evidence="4" id="KW-0862">Zinc</keyword>
<keyword evidence="3" id="KW-0378">Hydrolase</keyword>
<dbReference type="CDD" id="cd18174">
    <property type="entry name" value="M14_ASTE_ASPA_like"/>
    <property type="match status" value="1"/>
</dbReference>
<dbReference type="GO" id="GO:0046872">
    <property type="term" value="F:metal ion binding"/>
    <property type="evidence" value="ECO:0007669"/>
    <property type="project" value="UniProtKB-KW"/>
</dbReference>
<accession>A0A1J4TX59</accession>
<dbReference type="InterPro" id="IPR053138">
    <property type="entry name" value="N-alpha-Ac-DABA_deacetylase"/>
</dbReference>
<dbReference type="Gene3D" id="3.40.630.10">
    <property type="entry name" value="Zn peptidases"/>
    <property type="match status" value="1"/>
</dbReference>
<organism evidence="6 7">
    <name type="scientific">Candidatus Gottesmanbacteria bacterium CG1_02_37_22</name>
    <dbReference type="NCBI Taxonomy" id="1805209"/>
    <lineage>
        <taxon>Bacteria</taxon>
        <taxon>Candidatus Gottesmaniibacteriota</taxon>
    </lineage>
</organism>
<name>A0A1J4TX59_9BACT</name>
<dbReference type="SUPFAM" id="SSF53187">
    <property type="entry name" value="Zn-dependent exopeptidases"/>
    <property type="match status" value="1"/>
</dbReference>
<dbReference type="Pfam" id="PF24827">
    <property type="entry name" value="AstE_AspA_cat"/>
    <property type="match status" value="1"/>
</dbReference>
<evidence type="ECO:0000313" key="7">
    <source>
        <dbReference type="Proteomes" id="UP000183120"/>
    </source>
</evidence>
<evidence type="ECO:0000259" key="5">
    <source>
        <dbReference type="Pfam" id="PF24827"/>
    </source>
</evidence>
<evidence type="ECO:0000256" key="4">
    <source>
        <dbReference type="ARBA" id="ARBA00022833"/>
    </source>
</evidence>
<evidence type="ECO:0000256" key="1">
    <source>
        <dbReference type="ARBA" id="ARBA00001947"/>
    </source>
</evidence>
<gene>
    <name evidence="6" type="ORF">AUJ73_01030</name>
</gene>
<dbReference type="PANTHER" id="PTHR37326:SF1">
    <property type="entry name" value="BLL3975 PROTEIN"/>
    <property type="match status" value="1"/>
</dbReference>
<dbReference type="AlphaFoldDB" id="A0A1J4TX59"/>
<evidence type="ECO:0000256" key="3">
    <source>
        <dbReference type="ARBA" id="ARBA00022801"/>
    </source>
</evidence>
<dbReference type="GO" id="GO:0016788">
    <property type="term" value="F:hydrolase activity, acting on ester bonds"/>
    <property type="evidence" value="ECO:0007669"/>
    <property type="project" value="InterPro"/>
</dbReference>
<comment type="cofactor">
    <cofactor evidence="1">
        <name>Zn(2+)</name>
        <dbReference type="ChEBI" id="CHEBI:29105"/>
    </cofactor>
</comment>
<sequence>MSDSLKTNNHRIILAAADLGVRKVRIPVAMITGEKPGRTLIITAGSDGDEYAGIEAAYRLIELYKNNKFRGRLIIFPVLNIPGFENRSGVNPLDNKYPKHIYPGNIKGSPTERLIYWLDTNYIKNADFWLDLHGGATDEKLDPFIFFYETGNEKLNILMKSLIMATSAKKIVFLKKNICQKAEILAGQNIGYVMAEAGCLGRRDKASISKHLEWTKRIMGVLGMIGIRKNKNIHSKVYRKIVEYRTDRAGIWIPAEIKNKNIFKNQKIGEIRSLAGDHLKDVVSTVDGEYLWSKYGMICRENETLFCIGYEGLELKDMGGKL</sequence>
<dbReference type="Proteomes" id="UP000183120">
    <property type="component" value="Unassembled WGS sequence"/>
</dbReference>
<dbReference type="PANTHER" id="PTHR37326">
    <property type="entry name" value="BLL3975 PROTEIN"/>
    <property type="match status" value="1"/>
</dbReference>
<evidence type="ECO:0000256" key="2">
    <source>
        <dbReference type="ARBA" id="ARBA00022723"/>
    </source>
</evidence>
<dbReference type="STRING" id="1805209.AUJ73_01030"/>
<evidence type="ECO:0000313" key="6">
    <source>
        <dbReference type="EMBL" id="OIO15197.1"/>
    </source>
</evidence>
<comment type="caution">
    <text evidence="6">The sequence shown here is derived from an EMBL/GenBank/DDBJ whole genome shotgun (WGS) entry which is preliminary data.</text>
</comment>
<feature type="domain" description="Succinylglutamate desuccinylase/Aspartoacylase catalytic" evidence="5">
    <location>
        <begin position="36"/>
        <end position="215"/>
    </location>
</feature>
<protein>
    <recommendedName>
        <fullName evidence="5">Succinylglutamate desuccinylase/Aspartoacylase catalytic domain-containing protein</fullName>
    </recommendedName>
</protein>
<reference evidence="6 7" key="1">
    <citation type="journal article" date="2016" name="Environ. Microbiol.">
        <title>Genomic resolution of a cold subsurface aquifer community provides metabolic insights for novel microbes adapted to high CO concentrations.</title>
        <authorList>
            <person name="Probst A.J."/>
            <person name="Castelle C.J."/>
            <person name="Singh A."/>
            <person name="Brown C.T."/>
            <person name="Anantharaman K."/>
            <person name="Sharon I."/>
            <person name="Hug L.A."/>
            <person name="Burstein D."/>
            <person name="Emerson J.B."/>
            <person name="Thomas B.C."/>
            <person name="Banfield J.F."/>
        </authorList>
    </citation>
    <scope>NUCLEOTIDE SEQUENCE [LARGE SCALE GENOMIC DNA]</scope>
    <source>
        <strain evidence="6">CG1_02_37_22</strain>
    </source>
</reference>